<evidence type="ECO:0000313" key="1">
    <source>
        <dbReference type="EMBL" id="KRZ21244.1"/>
    </source>
</evidence>
<comment type="caution">
    <text evidence="1">The sequence shown here is derived from an EMBL/GenBank/DDBJ whole genome shotgun (WGS) entry which is preliminary data.</text>
</comment>
<sequence length="300" mass="34549">MKSNNNNNNNNDNRTNFENFASLKLVLLCFPSCIFDHLNGQIADKRMQLGANPGQDELLVRVAPHPHQQRACHFVERQLPEVFVGHFKHAVQRATLAQALLQLGKHVRRTALQQNSTSIHCQRIHRTDEHCRVHVHPEREINNTKRTEDGQHATQGVAEIGRLFLKPTGTAGRDHVSQRRTRYGVNYVQLREKSQRRRQYQPKIRHQQRAVVVRFQQLLEALLDHEQGAQLDKHRDAEQADHVGTFIAVAGVDVVGGDGAFAIDDHTMTMVRVQSRNKQVEQQRHAMKDAHQRIDLKHWK</sequence>
<proteinExistence type="predicted"/>
<keyword evidence="2" id="KW-1185">Reference proteome</keyword>
<organism evidence="1 2">
    <name type="scientific">Trichinella pseudospiralis</name>
    <name type="common">Parasitic roundworm</name>
    <dbReference type="NCBI Taxonomy" id="6337"/>
    <lineage>
        <taxon>Eukaryota</taxon>
        <taxon>Metazoa</taxon>
        <taxon>Ecdysozoa</taxon>
        <taxon>Nematoda</taxon>
        <taxon>Enoplea</taxon>
        <taxon>Dorylaimia</taxon>
        <taxon>Trichinellida</taxon>
        <taxon>Trichinellidae</taxon>
        <taxon>Trichinella</taxon>
    </lineage>
</organism>
<protein>
    <submittedName>
        <fullName evidence="1">Uncharacterized protein</fullName>
    </submittedName>
</protein>
<dbReference type="Proteomes" id="UP000054805">
    <property type="component" value="Unassembled WGS sequence"/>
</dbReference>
<evidence type="ECO:0000313" key="2">
    <source>
        <dbReference type="Proteomes" id="UP000054805"/>
    </source>
</evidence>
<dbReference type="AlphaFoldDB" id="A0A0V1IEM6"/>
<dbReference type="EMBL" id="JYDS01000212">
    <property type="protein sequence ID" value="KRZ21244.1"/>
    <property type="molecule type" value="Genomic_DNA"/>
</dbReference>
<reference evidence="1 2" key="1">
    <citation type="submission" date="2015-01" db="EMBL/GenBank/DDBJ databases">
        <title>Evolution of Trichinella species and genotypes.</title>
        <authorList>
            <person name="Korhonen P.K."/>
            <person name="Edoardo P."/>
            <person name="Giuseppe L.R."/>
            <person name="Gasser R.B."/>
        </authorList>
    </citation>
    <scope>NUCLEOTIDE SEQUENCE [LARGE SCALE GENOMIC DNA]</scope>
    <source>
        <strain evidence="1">ISS588</strain>
    </source>
</reference>
<gene>
    <name evidence="1" type="ORF">T4B_14291</name>
</gene>
<accession>A0A0V1IEM6</accession>
<name>A0A0V1IEM6_TRIPS</name>